<evidence type="ECO:0008006" key="2">
    <source>
        <dbReference type="Google" id="ProtNLM"/>
    </source>
</evidence>
<dbReference type="AlphaFoldDB" id="A0A1J5SY59"/>
<protein>
    <recommendedName>
        <fullName evidence="2">AAA+ ATPase domain-containing protein</fullName>
    </recommendedName>
</protein>
<organism evidence="1">
    <name type="scientific">mine drainage metagenome</name>
    <dbReference type="NCBI Taxonomy" id="410659"/>
    <lineage>
        <taxon>unclassified sequences</taxon>
        <taxon>metagenomes</taxon>
        <taxon>ecological metagenomes</taxon>
    </lineage>
</organism>
<proteinExistence type="predicted"/>
<dbReference type="InterPro" id="IPR027417">
    <property type="entry name" value="P-loop_NTPase"/>
</dbReference>
<dbReference type="Pfam" id="PF13481">
    <property type="entry name" value="AAA_25"/>
    <property type="match status" value="1"/>
</dbReference>
<name>A0A1J5SY59_9ZZZZ</name>
<dbReference type="Gene3D" id="3.40.50.300">
    <property type="entry name" value="P-loop containing nucleotide triphosphate hydrolases"/>
    <property type="match status" value="1"/>
</dbReference>
<sequence length="451" mass="48249">MHIRTSNRRKATKNGFSLNAKGGAIYHYTSTDDEIAEFRKLEMTEIAPEKIGAVESDLKPSITCSSSILVPRLNVPLAMVQITCACDIKPEPIRWLWKGWLARGKFHIFAGQAGTGKTTIAIAIGATISTGGYFPDGTQAPVGNVLIWSGEDSAKDTLVPKLIAAGANMTKVHFIGDVRHGDDLRSFDPATDIHAMMSAAAHIGDVSLLIVDPVVNAVAGDSHKNGEVRRALQPLVDFGERMDCAVLGISHFSKGTGGKEPMERVTGSLAFAALARVVLATAKINGSGNSKRIFCRAKSNIGIDSGGFEYDLNQKEIDGHKGVLASYSVWGQAVEGSARELLAECEPNSDGVESAGAEQFLREMLASGPKQQKEIESEGTGQGFSMATLRRTKKRLGIVSNKDGMKGVWFWSLPDGVTEDVHKDAEDAQQKAVNPFGKLSTFGMIASSIDS</sequence>
<dbReference type="EMBL" id="MLJW01000029">
    <property type="protein sequence ID" value="OIR08984.1"/>
    <property type="molecule type" value="Genomic_DNA"/>
</dbReference>
<reference evidence="1" key="1">
    <citation type="submission" date="2016-10" db="EMBL/GenBank/DDBJ databases">
        <title>Sequence of Gallionella enrichment culture.</title>
        <authorList>
            <person name="Poehlein A."/>
            <person name="Muehling M."/>
            <person name="Daniel R."/>
        </authorList>
    </citation>
    <scope>NUCLEOTIDE SEQUENCE</scope>
</reference>
<evidence type="ECO:0000313" key="1">
    <source>
        <dbReference type="EMBL" id="OIR08984.1"/>
    </source>
</evidence>
<accession>A0A1J5SY59</accession>
<dbReference type="SUPFAM" id="SSF52540">
    <property type="entry name" value="P-loop containing nucleoside triphosphate hydrolases"/>
    <property type="match status" value="1"/>
</dbReference>
<gene>
    <name evidence="1" type="ORF">GALL_89790</name>
</gene>
<comment type="caution">
    <text evidence="1">The sequence shown here is derived from an EMBL/GenBank/DDBJ whole genome shotgun (WGS) entry which is preliminary data.</text>
</comment>